<keyword evidence="2" id="KW-1185">Reference proteome</keyword>
<dbReference type="AlphaFoldDB" id="A0A8J2FP95"/>
<comment type="caution">
    <text evidence="1">The sequence shown here is derived from an EMBL/GenBank/DDBJ whole genome shotgun (WGS) entry which is preliminary data.</text>
</comment>
<evidence type="ECO:0000313" key="2">
    <source>
        <dbReference type="Proteomes" id="UP000663859"/>
    </source>
</evidence>
<gene>
    <name evidence="1" type="ORF">MPNT_40081</name>
</gene>
<reference evidence="1" key="1">
    <citation type="submission" date="2021-02" db="EMBL/GenBank/DDBJ databases">
        <authorList>
            <person name="Cremers G."/>
            <person name="Picone N."/>
        </authorList>
    </citation>
    <scope>NUCLEOTIDE SEQUENCE</scope>
    <source>
        <strain evidence="1">PQ17</strain>
    </source>
</reference>
<name>A0A8J2FP95_9BACT</name>
<accession>A0A8J2FP95</accession>
<protein>
    <submittedName>
        <fullName evidence="1">Uncharacterized protein</fullName>
    </submittedName>
</protein>
<proteinExistence type="predicted"/>
<evidence type="ECO:0000313" key="1">
    <source>
        <dbReference type="EMBL" id="CAF0700933.1"/>
    </source>
</evidence>
<sequence>MLLSLPIRLDSLVTLAEILAFSFRKREVGYIASQKRSPKGAQALELLQSCCRKVFL</sequence>
<organism evidence="1 2">
    <name type="scientific">Candidatus Methylacidithermus pantelleriae</name>
    <dbReference type="NCBI Taxonomy" id="2744239"/>
    <lineage>
        <taxon>Bacteria</taxon>
        <taxon>Pseudomonadati</taxon>
        <taxon>Verrucomicrobiota</taxon>
        <taxon>Methylacidiphilae</taxon>
        <taxon>Methylacidiphilales</taxon>
        <taxon>Methylacidiphilaceae</taxon>
        <taxon>Candidatus Methylacidithermus</taxon>
    </lineage>
</organism>
<dbReference type="Proteomes" id="UP000663859">
    <property type="component" value="Unassembled WGS sequence"/>
</dbReference>
<dbReference type="EMBL" id="CAJNOB010000034">
    <property type="protein sequence ID" value="CAF0700933.1"/>
    <property type="molecule type" value="Genomic_DNA"/>
</dbReference>